<comment type="caution">
    <text evidence="1">The sequence shown here is derived from an EMBL/GenBank/DDBJ whole genome shotgun (WGS) entry which is preliminary data.</text>
</comment>
<reference evidence="1" key="1">
    <citation type="submission" date="2021-01" db="EMBL/GenBank/DDBJ databases">
        <title>Adiantum capillus-veneris genome.</title>
        <authorList>
            <person name="Fang Y."/>
            <person name="Liao Q."/>
        </authorList>
    </citation>
    <scope>NUCLEOTIDE SEQUENCE</scope>
    <source>
        <strain evidence="1">H3</strain>
        <tissue evidence="1">Leaf</tissue>
    </source>
</reference>
<dbReference type="AlphaFoldDB" id="A0A9D4U6W1"/>
<dbReference type="OrthoDB" id="1902038at2759"/>
<dbReference type="Proteomes" id="UP000886520">
    <property type="component" value="Chromosome 22"/>
</dbReference>
<keyword evidence="2" id="KW-1185">Reference proteome</keyword>
<organism evidence="1 2">
    <name type="scientific">Adiantum capillus-veneris</name>
    <name type="common">Maidenhair fern</name>
    <dbReference type="NCBI Taxonomy" id="13818"/>
    <lineage>
        <taxon>Eukaryota</taxon>
        <taxon>Viridiplantae</taxon>
        <taxon>Streptophyta</taxon>
        <taxon>Embryophyta</taxon>
        <taxon>Tracheophyta</taxon>
        <taxon>Polypodiopsida</taxon>
        <taxon>Polypodiidae</taxon>
        <taxon>Polypodiales</taxon>
        <taxon>Pteridineae</taxon>
        <taxon>Pteridaceae</taxon>
        <taxon>Vittarioideae</taxon>
        <taxon>Adiantum</taxon>
    </lineage>
</organism>
<proteinExistence type="predicted"/>
<sequence>MRVTKVIKSAMKHERQSVDILCVEQALIEIMVQHKVRLVKVRRSSTSQNGSTTTVDYACHRGRTARISGTVKRLRRSKRCGCPFQVRVQYHRASKIAHISTYPTHEGHIPRSREYLYHLPVHPNVIECCMEDLFDVGTARHVANMSLSKEKLQYERSSAIDQAIYRFFMIQREISMMSYQIRNQGKISKDDWSSMWVEVCNLQTRGKVCYCQPYNPSAQDPNQRPFIVVIKDEWMLEMAMRFSTHNSWAIDSMFKTNVFGLPLYSAVLPNQNGVGLPIWLMLCTNDT</sequence>
<gene>
    <name evidence="1" type="ORF">GOP47_0022989</name>
</gene>
<dbReference type="PANTHER" id="PTHR37745">
    <property type="entry name" value="EXPRESSED PROTEIN"/>
    <property type="match status" value="1"/>
</dbReference>
<evidence type="ECO:0000313" key="2">
    <source>
        <dbReference type="Proteomes" id="UP000886520"/>
    </source>
</evidence>
<evidence type="ECO:0000313" key="1">
    <source>
        <dbReference type="EMBL" id="KAI5062450.1"/>
    </source>
</evidence>
<dbReference type="PANTHER" id="PTHR37745:SF1">
    <property type="entry name" value="EXPRESSED PROTEIN"/>
    <property type="match status" value="1"/>
</dbReference>
<name>A0A9D4U6W1_ADICA</name>
<accession>A0A9D4U6W1</accession>
<protein>
    <submittedName>
        <fullName evidence="1">Uncharacterized protein</fullName>
    </submittedName>
</protein>
<dbReference type="EMBL" id="JABFUD020000022">
    <property type="protein sequence ID" value="KAI5062450.1"/>
    <property type="molecule type" value="Genomic_DNA"/>
</dbReference>